<name>A0A1H0YW47_9BACI</name>
<proteinExistence type="predicted"/>
<dbReference type="EMBL" id="FNKD01000001">
    <property type="protein sequence ID" value="SDQ19350.1"/>
    <property type="molecule type" value="Genomic_DNA"/>
</dbReference>
<dbReference type="PANTHER" id="PTHR43415:SF6">
    <property type="entry name" value="SPERMIDINE N(1)-ACETYLTRANSFERASE"/>
    <property type="match status" value="1"/>
</dbReference>
<dbReference type="InterPro" id="IPR000182">
    <property type="entry name" value="GNAT_dom"/>
</dbReference>
<dbReference type="SUPFAM" id="SSF55729">
    <property type="entry name" value="Acyl-CoA N-acyltransferases (Nat)"/>
    <property type="match status" value="1"/>
</dbReference>
<evidence type="ECO:0000313" key="2">
    <source>
        <dbReference type="EMBL" id="SDQ19350.1"/>
    </source>
</evidence>
<dbReference type="RefSeq" id="WP_092491729.1">
    <property type="nucleotide sequence ID" value="NZ_FNKD01000001.1"/>
</dbReference>
<dbReference type="AlphaFoldDB" id="A0A1H0YW47"/>
<gene>
    <name evidence="2" type="ORF">SAMN05216231_0884</name>
</gene>
<dbReference type="GO" id="GO:0004145">
    <property type="term" value="F:diamine N-acetyltransferase activity"/>
    <property type="evidence" value="ECO:0007669"/>
    <property type="project" value="TreeGrafter"/>
</dbReference>
<reference evidence="2 3" key="1">
    <citation type="submission" date="2016-10" db="EMBL/GenBank/DDBJ databases">
        <authorList>
            <person name="de Groot N.N."/>
        </authorList>
    </citation>
    <scope>NUCLEOTIDE SEQUENCE [LARGE SCALE GENOMIC DNA]</scope>
    <source>
        <strain evidence="2 3">CGMCC 1.10449</strain>
    </source>
</reference>
<accession>A0A1H0YW47</accession>
<dbReference type="STRING" id="553311.SAMN05216231_0884"/>
<dbReference type="Pfam" id="PF13302">
    <property type="entry name" value="Acetyltransf_3"/>
    <property type="match status" value="1"/>
</dbReference>
<keyword evidence="3" id="KW-1185">Reference proteome</keyword>
<dbReference type="CDD" id="cd04301">
    <property type="entry name" value="NAT_SF"/>
    <property type="match status" value="1"/>
</dbReference>
<feature type="domain" description="N-acetyltransferase" evidence="1">
    <location>
        <begin position="5"/>
        <end position="165"/>
    </location>
</feature>
<dbReference type="InterPro" id="IPR016181">
    <property type="entry name" value="Acyl_CoA_acyltransferase"/>
</dbReference>
<evidence type="ECO:0000259" key="1">
    <source>
        <dbReference type="PROSITE" id="PS51186"/>
    </source>
</evidence>
<dbReference type="Proteomes" id="UP000199444">
    <property type="component" value="Unassembled WGS sequence"/>
</dbReference>
<organism evidence="2 3">
    <name type="scientific">Virgibacillus salinus</name>
    <dbReference type="NCBI Taxonomy" id="553311"/>
    <lineage>
        <taxon>Bacteria</taxon>
        <taxon>Bacillati</taxon>
        <taxon>Bacillota</taxon>
        <taxon>Bacilli</taxon>
        <taxon>Bacillales</taxon>
        <taxon>Bacillaceae</taxon>
        <taxon>Virgibacillus</taxon>
    </lineage>
</organism>
<evidence type="ECO:0000313" key="3">
    <source>
        <dbReference type="Proteomes" id="UP000199444"/>
    </source>
</evidence>
<dbReference type="PANTHER" id="PTHR43415">
    <property type="entry name" value="SPERMIDINE N(1)-ACETYLTRANSFERASE"/>
    <property type="match status" value="1"/>
</dbReference>
<protein>
    <submittedName>
        <fullName evidence="2">Diamine N-acetyltransferase</fullName>
    </submittedName>
</protein>
<dbReference type="Gene3D" id="3.40.630.30">
    <property type="match status" value="1"/>
</dbReference>
<sequence>MSKDVKLRTLEKDDLEFLHKLNNDPDVMDYWFEEPYMSMEKLKDEYEKSQDSTRERQFILTYKGEKLGFVGLYGIDQRHRYAEFAIMIDTAHQGNGYASTATQLAMNYAFSTLNLHKLYLVVDKVNEKAIHIYEKVGFQAEGELYEHYFVNGEYHDAVLMSIFEKDYWKLLK</sequence>
<dbReference type="PROSITE" id="PS51186">
    <property type="entry name" value="GNAT"/>
    <property type="match status" value="1"/>
</dbReference>
<keyword evidence="2" id="KW-0808">Transferase</keyword>